<proteinExistence type="predicted"/>
<sequence length="86" mass="9647">MNSNDMALTLRATELVVASQFGSTSMLQRKLGVGHAKAEWIMRHLESYGIVGHALENTTRDVLILTDRLTSTLDRLKREDDPPHTD</sequence>
<dbReference type="SMART" id="SM00843">
    <property type="entry name" value="Ftsk_gamma"/>
    <property type="match status" value="1"/>
</dbReference>
<feature type="domain" description="FtsK gamma" evidence="1">
    <location>
        <begin position="2"/>
        <end position="67"/>
    </location>
</feature>
<name>A0ABP5FIB3_9MICC</name>
<dbReference type="Pfam" id="PF09397">
    <property type="entry name" value="FtsK_gamma"/>
    <property type="match status" value="1"/>
</dbReference>
<dbReference type="EMBL" id="BAAAMN010000003">
    <property type="protein sequence ID" value="GAA2025300.1"/>
    <property type="molecule type" value="Genomic_DNA"/>
</dbReference>
<dbReference type="SUPFAM" id="SSF46785">
    <property type="entry name" value="Winged helix' DNA-binding domain"/>
    <property type="match status" value="1"/>
</dbReference>
<gene>
    <name evidence="2" type="ORF">GCM10009720_01310</name>
</gene>
<dbReference type="InterPro" id="IPR018541">
    <property type="entry name" value="Ftsk_gamma"/>
</dbReference>
<reference evidence="3" key="1">
    <citation type="journal article" date="2019" name="Int. J. Syst. Evol. Microbiol.">
        <title>The Global Catalogue of Microorganisms (GCM) 10K type strain sequencing project: providing services to taxonomists for standard genome sequencing and annotation.</title>
        <authorList>
            <consortium name="The Broad Institute Genomics Platform"/>
            <consortium name="The Broad Institute Genome Sequencing Center for Infectious Disease"/>
            <person name="Wu L."/>
            <person name="Ma J."/>
        </authorList>
    </citation>
    <scope>NUCLEOTIDE SEQUENCE [LARGE SCALE GENOMIC DNA]</scope>
    <source>
        <strain evidence="3">JCM 13595</strain>
    </source>
</reference>
<evidence type="ECO:0000259" key="1">
    <source>
        <dbReference type="SMART" id="SM00843"/>
    </source>
</evidence>
<dbReference type="Gene3D" id="1.10.10.10">
    <property type="entry name" value="Winged helix-like DNA-binding domain superfamily/Winged helix DNA-binding domain"/>
    <property type="match status" value="1"/>
</dbReference>
<dbReference type="InterPro" id="IPR036390">
    <property type="entry name" value="WH_DNA-bd_sf"/>
</dbReference>
<protein>
    <recommendedName>
        <fullName evidence="1">FtsK gamma domain-containing protein</fullName>
    </recommendedName>
</protein>
<keyword evidence="3" id="KW-1185">Reference proteome</keyword>
<dbReference type="InterPro" id="IPR036388">
    <property type="entry name" value="WH-like_DNA-bd_sf"/>
</dbReference>
<comment type="caution">
    <text evidence="2">The sequence shown here is derived from an EMBL/GenBank/DDBJ whole genome shotgun (WGS) entry which is preliminary data.</text>
</comment>
<organism evidence="2 3">
    <name type="scientific">Yaniella flava</name>
    <dbReference type="NCBI Taxonomy" id="287930"/>
    <lineage>
        <taxon>Bacteria</taxon>
        <taxon>Bacillati</taxon>
        <taxon>Actinomycetota</taxon>
        <taxon>Actinomycetes</taxon>
        <taxon>Micrococcales</taxon>
        <taxon>Micrococcaceae</taxon>
        <taxon>Yaniella</taxon>
    </lineage>
</organism>
<dbReference type="RefSeq" id="WP_343955637.1">
    <property type="nucleotide sequence ID" value="NZ_BAAAMN010000003.1"/>
</dbReference>
<evidence type="ECO:0000313" key="2">
    <source>
        <dbReference type="EMBL" id="GAA2025300.1"/>
    </source>
</evidence>
<accession>A0ABP5FIB3</accession>
<dbReference type="Proteomes" id="UP001501461">
    <property type="component" value="Unassembled WGS sequence"/>
</dbReference>
<evidence type="ECO:0000313" key="3">
    <source>
        <dbReference type="Proteomes" id="UP001501461"/>
    </source>
</evidence>